<name>A0A9D2AD04_9BACT</name>
<dbReference type="GO" id="GO:0019740">
    <property type="term" value="P:nitrogen utilization"/>
    <property type="evidence" value="ECO:0007669"/>
    <property type="project" value="TreeGrafter"/>
</dbReference>
<dbReference type="InterPro" id="IPR008147">
    <property type="entry name" value="Gln_synt_N"/>
</dbReference>
<evidence type="ECO:0000256" key="2">
    <source>
        <dbReference type="PROSITE-ProRule" id="PRU01331"/>
    </source>
</evidence>
<dbReference type="EMBL" id="DXFT01000188">
    <property type="protein sequence ID" value="HIX04347.1"/>
    <property type="molecule type" value="Genomic_DNA"/>
</dbReference>
<dbReference type="InterPro" id="IPR036651">
    <property type="entry name" value="Gln_synt_N_sf"/>
</dbReference>
<dbReference type="GO" id="GO:0006542">
    <property type="term" value="P:glutamine biosynthetic process"/>
    <property type="evidence" value="ECO:0007669"/>
    <property type="project" value="InterPro"/>
</dbReference>
<evidence type="ECO:0000313" key="5">
    <source>
        <dbReference type="EMBL" id="HIX04347.1"/>
    </source>
</evidence>
<reference evidence="5" key="2">
    <citation type="submission" date="2021-04" db="EMBL/GenBank/DDBJ databases">
        <authorList>
            <person name="Gilroy R."/>
        </authorList>
    </citation>
    <scope>NUCLEOTIDE SEQUENCE</scope>
    <source>
        <strain evidence="5">23274</strain>
    </source>
</reference>
<dbReference type="Gene3D" id="3.10.20.70">
    <property type="entry name" value="Glutamine synthetase, N-terminal domain"/>
    <property type="match status" value="1"/>
</dbReference>
<dbReference type="SMART" id="SM01230">
    <property type="entry name" value="Gln-synt_C"/>
    <property type="match status" value="1"/>
</dbReference>
<dbReference type="Pfam" id="PF00120">
    <property type="entry name" value="Gln-synt_C"/>
    <property type="match status" value="1"/>
</dbReference>
<comment type="caution">
    <text evidence="5">The sequence shown here is derived from an EMBL/GenBank/DDBJ whole genome shotgun (WGS) entry which is preliminary data.</text>
</comment>
<dbReference type="PANTHER" id="PTHR43407:SF1">
    <property type="entry name" value="LENGSIN"/>
    <property type="match status" value="1"/>
</dbReference>
<dbReference type="PROSITE" id="PS51987">
    <property type="entry name" value="GS_CATALYTIC"/>
    <property type="match status" value="1"/>
</dbReference>
<accession>A0A9D2AD04</accession>
<evidence type="ECO:0000256" key="1">
    <source>
        <dbReference type="ARBA" id="ARBA00009897"/>
    </source>
</evidence>
<dbReference type="InterPro" id="IPR008146">
    <property type="entry name" value="Gln_synth_cat_dom"/>
</dbReference>
<feature type="domain" description="GS catalytic" evidence="4">
    <location>
        <begin position="128"/>
        <end position="498"/>
    </location>
</feature>
<dbReference type="GO" id="GO:0004356">
    <property type="term" value="F:glutamine synthetase activity"/>
    <property type="evidence" value="ECO:0007669"/>
    <property type="project" value="InterPro"/>
</dbReference>
<sequence length="501" mass="56357">MENKYILNPNPLVKFLQKPQQEFTKADIIRYVTENEIEMINLRYVGADGRLKTLNFIINSLEHLDSILTYGERVDGSSLFPYIEAGSSDLYVIPRYRTAFLNPFSDIPAVDILCSYYTKDGKPLESAPEYTLRKAHEEFKKLTGMEFQAMGELEYYIISEKEDLYETPDQRGYHESVPFCKWANLRTEAMRAIAQTGGQIKYGHSEVGNFTIGNLQYEQNEIEFLPVNVEEAADQLVIAKWIMRTLAYQYGVDLTFAPKITTGKAGSGLHIHTRIVKDGKNMYVAEGKLTEVAKKAIAGILEAAPSLTAFGNTNPTSYFRLVPHQEAPTNICWGDRNRSVLVRVPLGWTQGANEMIADANPLEKTGNADLSIKQTVEFRCPDGSADLYLLLAGLVAAARHGFEMPDAVKYAEDRYVSVNIFDDAYKAVAERLSHLPSSCVESAERLQQQRGIYEAHEVFSPSLIDGLIKKLTAYNDRTLRQDISNNPEKIQELVKTFINAG</sequence>
<dbReference type="PANTHER" id="PTHR43407">
    <property type="entry name" value="GLUTAMINE SYNTHETASE"/>
    <property type="match status" value="1"/>
</dbReference>
<evidence type="ECO:0000313" key="6">
    <source>
        <dbReference type="Proteomes" id="UP000824202"/>
    </source>
</evidence>
<dbReference type="Gene3D" id="3.30.590.10">
    <property type="entry name" value="Glutamine synthetase/guanido kinase, catalytic domain"/>
    <property type="match status" value="1"/>
</dbReference>
<dbReference type="SUPFAM" id="SSF54368">
    <property type="entry name" value="Glutamine synthetase, N-terminal domain"/>
    <property type="match status" value="1"/>
</dbReference>
<proteinExistence type="inferred from homology"/>
<comment type="similarity">
    <text evidence="1 2 3">Belongs to the glutamine synthetase family.</text>
</comment>
<dbReference type="GO" id="GO:0016020">
    <property type="term" value="C:membrane"/>
    <property type="evidence" value="ECO:0007669"/>
    <property type="project" value="TreeGrafter"/>
</dbReference>
<protein>
    <submittedName>
        <fullName evidence="5">Glutamine synthetase family protein</fullName>
    </submittedName>
</protein>
<dbReference type="GO" id="GO:0005737">
    <property type="term" value="C:cytoplasm"/>
    <property type="evidence" value="ECO:0007669"/>
    <property type="project" value="TreeGrafter"/>
</dbReference>
<dbReference type="Proteomes" id="UP000824202">
    <property type="component" value="Unassembled WGS sequence"/>
</dbReference>
<gene>
    <name evidence="5" type="ORF">H9863_09590</name>
</gene>
<organism evidence="5 6">
    <name type="scientific">Candidatus Odoribacter faecigallinarum</name>
    <dbReference type="NCBI Taxonomy" id="2838706"/>
    <lineage>
        <taxon>Bacteria</taxon>
        <taxon>Pseudomonadati</taxon>
        <taxon>Bacteroidota</taxon>
        <taxon>Bacteroidia</taxon>
        <taxon>Bacteroidales</taxon>
        <taxon>Odoribacteraceae</taxon>
        <taxon>Odoribacter</taxon>
    </lineage>
</organism>
<dbReference type="AlphaFoldDB" id="A0A9D2AD04"/>
<dbReference type="SUPFAM" id="SSF55931">
    <property type="entry name" value="Glutamine synthetase/guanido kinase"/>
    <property type="match status" value="1"/>
</dbReference>
<evidence type="ECO:0000256" key="3">
    <source>
        <dbReference type="RuleBase" id="RU000384"/>
    </source>
</evidence>
<reference evidence="5" key="1">
    <citation type="journal article" date="2021" name="PeerJ">
        <title>Extensive microbial diversity within the chicken gut microbiome revealed by metagenomics and culture.</title>
        <authorList>
            <person name="Gilroy R."/>
            <person name="Ravi A."/>
            <person name="Getino M."/>
            <person name="Pursley I."/>
            <person name="Horton D.L."/>
            <person name="Alikhan N.F."/>
            <person name="Baker D."/>
            <person name="Gharbi K."/>
            <person name="Hall N."/>
            <person name="Watson M."/>
            <person name="Adriaenssens E.M."/>
            <person name="Foster-Nyarko E."/>
            <person name="Jarju S."/>
            <person name="Secka A."/>
            <person name="Antonio M."/>
            <person name="Oren A."/>
            <person name="Chaudhuri R.R."/>
            <person name="La Ragione R."/>
            <person name="Hildebrand F."/>
            <person name="Pallen M.J."/>
        </authorList>
    </citation>
    <scope>NUCLEOTIDE SEQUENCE</scope>
    <source>
        <strain evidence="5">23274</strain>
    </source>
</reference>
<dbReference type="Pfam" id="PF03951">
    <property type="entry name" value="Gln-synt_N"/>
    <property type="match status" value="1"/>
</dbReference>
<evidence type="ECO:0000259" key="4">
    <source>
        <dbReference type="PROSITE" id="PS51987"/>
    </source>
</evidence>
<dbReference type="InterPro" id="IPR014746">
    <property type="entry name" value="Gln_synth/guanido_kin_cat_dom"/>
</dbReference>